<feature type="transmembrane region" description="Helical" evidence="2">
    <location>
        <begin position="6"/>
        <end position="24"/>
    </location>
</feature>
<keyword evidence="2" id="KW-0812">Transmembrane</keyword>
<keyword evidence="1" id="KW-0175">Coiled coil</keyword>
<keyword evidence="2" id="KW-1133">Transmembrane helix</keyword>
<protein>
    <submittedName>
        <fullName evidence="3">Uncharacterized protein</fullName>
    </submittedName>
</protein>
<name>A0A0G0K1R6_9BACT</name>
<dbReference type="EMBL" id="LBUU01000014">
    <property type="protein sequence ID" value="KKQ69420.1"/>
    <property type="molecule type" value="Genomic_DNA"/>
</dbReference>
<evidence type="ECO:0000313" key="4">
    <source>
        <dbReference type="Proteomes" id="UP000034022"/>
    </source>
</evidence>
<accession>A0A0G0K1R6</accession>
<reference evidence="3 4" key="1">
    <citation type="journal article" date="2015" name="Nature">
        <title>rRNA introns, odd ribosomes, and small enigmatic genomes across a large radiation of phyla.</title>
        <authorList>
            <person name="Brown C.T."/>
            <person name="Hug L.A."/>
            <person name="Thomas B.C."/>
            <person name="Sharon I."/>
            <person name="Castelle C.J."/>
            <person name="Singh A."/>
            <person name="Wilkins M.J."/>
            <person name="Williams K.H."/>
            <person name="Banfield J.F."/>
        </authorList>
    </citation>
    <scope>NUCLEOTIDE SEQUENCE [LARGE SCALE GENOMIC DNA]</scope>
</reference>
<feature type="transmembrane region" description="Helical" evidence="2">
    <location>
        <begin position="75"/>
        <end position="94"/>
    </location>
</feature>
<dbReference type="AlphaFoldDB" id="A0A0G0K1R6"/>
<organism evidence="3 4">
    <name type="scientific">Candidatus Falkowbacteria bacterium GW2011_GWE1_38_31</name>
    <dbReference type="NCBI Taxonomy" id="1618638"/>
    <lineage>
        <taxon>Bacteria</taxon>
        <taxon>Candidatus Falkowiibacteriota</taxon>
    </lineage>
</organism>
<feature type="coiled-coil region" evidence="1">
    <location>
        <begin position="102"/>
        <end position="150"/>
    </location>
</feature>
<evidence type="ECO:0000313" key="3">
    <source>
        <dbReference type="EMBL" id="KKQ69420.1"/>
    </source>
</evidence>
<keyword evidence="2" id="KW-0472">Membrane</keyword>
<comment type="caution">
    <text evidence="3">The sequence shown here is derived from an EMBL/GenBank/DDBJ whole genome shotgun (WGS) entry which is preliminary data.</text>
</comment>
<dbReference type="Proteomes" id="UP000034022">
    <property type="component" value="Unassembled WGS sequence"/>
</dbReference>
<proteinExistence type="predicted"/>
<sequence>MWLIIVLLIGIIFLFYGLFLCQKIRKKIKIYSSGWLNYNTIFFLIIFFIWGYVGVAIHMAQEMFFQKHDYNSKDIVVSLVFLFGALFIVVVLRINKNILFFLEKAKDHLKTINAELKSAYEKLDKDTAKMKEAQKIIQKKNHVLEKALDDFYTLRLEMQEETKDEIIKSENNHIKERIDSVVKHE</sequence>
<gene>
    <name evidence="3" type="ORF">US91_C0014G0011</name>
</gene>
<feature type="transmembrane region" description="Helical" evidence="2">
    <location>
        <begin position="36"/>
        <end position="55"/>
    </location>
</feature>
<evidence type="ECO:0000256" key="2">
    <source>
        <dbReference type="SAM" id="Phobius"/>
    </source>
</evidence>
<evidence type="ECO:0000256" key="1">
    <source>
        <dbReference type="SAM" id="Coils"/>
    </source>
</evidence>